<keyword evidence="1" id="KW-0175">Coiled coil</keyword>
<dbReference type="EMBL" id="JAUSUV010000009">
    <property type="protein sequence ID" value="MDQ0418054.1"/>
    <property type="molecule type" value="Genomic_DNA"/>
</dbReference>
<feature type="coiled-coil region" evidence="1">
    <location>
        <begin position="111"/>
        <end position="138"/>
    </location>
</feature>
<proteinExistence type="predicted"/>
<keyword evidence="5" id="KW-1185">Reference proteome</keyword>
<dbReference type="PROSITE" id="PS51257">
    <property type="entry name" value="PROKAR_LIPOPROTEIN"/>
    <property type="match status" value="1"/>
</dbReference>
<evidence type="ECO:0000313" key="4">
    <source>
        <dbReference type="EMBL" id="MDQ0418054.1"/>
    </source>
</evidence>
<name>A0AAJ1TKZ6_9BACL</name>
<feature type="chain" id="PRO_5042526940" description="SGNH hydrolase-type esterase domain-containing protein" evidence="2">
    <location>
        <begin position="20"/>
        <end position="212"/>
    </location>
</feature>
<sequence>MKKIFMSLFVGILAVSVVACGGKTNQQSTTVTGSKATEESKATTKEKSTDLFVGDSLLKGLPEFTDKKNVLTIDGTTVQFVIEQNMKEILDKKPENLYLLLGLNDLSFPVKDPVKKEIDEYEKLIKQLKEKAPQMKIHVLSLPSGTAEAVKKNPQYKNIPTVNKKLEELAKKENVQYVDLSSLLKEKPDLYGEDGIHFKKEFYPLLLEKIKK</sequence>
<dbReference type="InterPro" id="IPR036514">
    <property type="entry name" value="SGNH_hydro_sf"/>
</dbReference>
<protein>
    <recommendedName>
        <fullName evidence="3">SGNH hydrolase-type esterase domain-containing protein</fullName>
    </recommendedName>
</protein>
<evidence type="ECO:0000313" key="5">
    <source>
        <dbReference type="Proteomes" id="UP001238450"/>
    </source>
</evidence>
<dbReference type="RefSeq" id="WP_307253485.1">
    <property type="nucleotide sequence ID" value="NZ_JAUSUV010000009.1"/>
</dbReference>
<dbReference type="SUPFAM" id="SSF52266">
    <property type="entry name" value="SGNH hydrolase"/>
    <property type="match status" value="1"/>
</dbReference>
<dbReference type="AlphaFoldDB" id="A0AAJ1TKZ6"/>
<dbReference type="Gene3D" id="3.40.50.1110">
    <property type="entry name" value="SGNH hydrolase"/>
    <property type="match status" value="1"/>
</dbReference>
<dbReference type="InterPro" id="IPR013830">
    <property type="entry name" value="SGNH_hydro"/>
</dbReference>
<organism evidence="4 5">
    <name type="scientific">Croceifilum oryzae</name>
    <dbReference type="NCBI Taxonomy" id="1553429"/>
    <lineage>
        <taxon>Bacteria</taxon>
        <taxon>Bacillati</taxon>
        <taxon>Bacillota</taxon>
        <taxon>Bacilli</taxon>
        <taxon>Bacillales</taxon>
        <taxon>Thermoactinomycetaceae</taxon>
        <taxon>Croceifilum</taxon>
    </lineage>
</organism>
<evidence type="ECO:0000259" key="3">
    <source>
        <dbReference type="Pfam" id="PF13472"/>
    </source>
</evidence>
<accession>A0AAJ1TKZ6</accession>
<dbReference type="Proteomes" id="UP001238450">
    <property type="component" value="Unassembled WGS sequence"/>
</dbReference>
<keyword evidence="2" id="KW-0732">Signal</keyword>
<reference evidence="4 5" key="1">
    <citation type="submission" date="2023-07" db="EMBL/GenBank/DDBJ databases">
        <title>Genomic Encyclopedia of Type Strains, Phase IV (KMG-IV): sequencing the most valuable type-strain genomes for metagenomic binning, comparative biology and taxonomic classification.</title>
        <authorList>
            <person name="Goeker M."/>
        </authorList>
    </citation>
    <scope>NUCLEOTIDE SEQUENCE [LARGE SCALE GENOMIC DNA]</scope>
    <source>
        <strain evidence="4 5">DSM 46876</strain>
    </source>
</reference>
<gene>
    <name evidence="4" type="ORF">J2Z48_002243</name>
</gene>
<evidence type="ECO:0000256" key="1">
    <source>
        <dbReference type="SAM" id="Coils"/>
    </source>
</evidence>
<dbReference type="Pfam" id="PF13472">
    <property type="entry name" value="Lipase_GDSL_2"/>
    <property type="match status" value="1"/>
</dbReference>
<feature type="signal peptide" evidence="2">
    <location>
        <begin position="1"/>
        <end position="19"/>
    </location>
</feature>
<dbReference type="PANTHER" id="PTHR30383">
    <property type="entry name" value="THIOESTERASE 1/PROTEASE 1/LYSOPHOSPHOLIPASE L1"/>
    <property type="match status" value="1"/>
</dbReference>
<dbReference type="InterPro" id="IPR051532">
    <property type="entry name" value="Ester_Hydrolysis_Enzymes"/>
</dbReference>
<feature type="domain" description="SGNH hydrolase-type esterase" evidence="3">
    <location>
        <begin position="68"/>
        <end position="202"/>
    </location>
</feature>
<evidence type="ECO:0000256" key="2">
    <source>
        <dbReference type="SAM" id="SignalP"/>
    </source>
</evidence>
<comment type="caution">
    <text evidence="4">The sequence shown here is derived from an EMBL/GenBank/DDBJ whole genome shotgun (WGS) entry which is preliminary data.</text>
</comment>